<dbReference type="InterPro" id="IPR050344">
    <property type="entry name" value="Peptidase_M1_aminopeptidases"/>
</dbReference>
<dbReference type="SUPFAM" id="SSF63737">
    <property type="entry name" value="Leukotriene A4 hydrolase N-terminal domain"/>
    <property type="match status" value="1"/>
</dbReference>
<dbReference type="GO" id="GO:0005615">
    <property type="term" value="C:extracellular space"/>
    <property type="evidence" value="ECO:0007669"/>
    <property type="project" value="TreeGrafter"/>
</dbReference>
<dbReference type="GO" id="GO:0042277">
    <property type="term" value="F:peptide binding"/>
    <property type="evidence" value="ECO:0007669"/>
    <property type="project" value="TreeGrafter"/>
</dbReference>
<comment type="catalytic activity">
    <reaction evidence="1">
        <text>Release of an N-terminal amino acid, Xaa-|-Yaa- from a peptide, amide or arylamide. Xaa is preferably Ala, but may be most amino acids including Pro (slow action). When a terminal hydrophobic residue is followed by a prolyl residue, the two may be released as an intact Xaa-Pro dipeptide.</text>
        <dbReference type="EC" id="3.4.11.2"/>
    </reaction>
</comment>
<evidence type="ECO:0000256" key="7">
    <source>
        <dbReference type="ARBA" id="ARBA00022670"/>
    </source>
</evidence>
<dbReference type="Gene3D" id="2.60.40.1730">
    <property type="entry name" value="tricorn interacting facor f3 domain"/>
    <property type="match status" value="1"/>
</dbReference>
<dbReference type="OrthoDB" id="100605at2"/>
<gene>
    <name evidence="17" type="primary">pepN</name>
    <name evidence="17" type="ORF">I598_1158</name>
</gene>
<dbReference type="GO" id="GO:0016020">
    <property type="term" value="C:membrane"/>
    <property type="evidence" value="ECO:0007669"/>
    <property type="project" value="TreeGrafter"/>
</dbReference>
<dbReference type="GO" id="GO:0005737">
    <property type="term" value="C:cytoplasm"/>
    <property type="evidence" value="ECO:0007669"/>
    <property type="project" value="TreeGrafter"/>
</dbReference>
<dbReference type="GO" id="GO:0016285">
    <property type="term" value="F:alanyl aminopeptidase activity"/>
    <property type="evidence" value="ECO:0007669"/>
    <property type="project" value="UniProtKB-EC"/>
</dbReference>
<evidence type="ECO:0000259" key="16">
    <source>
        <dbReference type="Pfam" id="PF17900"/>
    </source>
</evidence>
<keyword evidence="9 17" id="KW-0378">Hydrolase</keyword>
<evidence type="ECO:0000313" key="17">
    <source>
        <dbReference type="EMBL" id="ANC30725.1"/>
    </source>
</evidence>
<evidence type="ECO:0000259" key="15">
    <source>
        <dbReference type="Pfam" id="PF11838"/>
    </source>
</evidence>
<keyword evidence="6 17" id="KW-0031">Aminopeptidase</keyword>
<keyword evidence="8" id="KW-0479">Metal-binding</keyword>
<dbReference type="InterPro" id="IPR027268">
    <property type="entry name" value="Peptidase_M4/M1_CTD_sf"/>
</dbReference>
<dbReference type="PATRIC" id="fig|1300344.3.peg.1164"/>
<evidence type="ECO:0000256" key="4">
    <source>
        <dbReference type="ARBA" id="ARBA00012564"/>
    </source>
</evidence>
<dbReference type="RefSeq" id="WP_068202057.1">
    <property type="nucleotide sequence ID" value="NZ_CP014209.1"/>
</dbReference>
<comment type="cofactor">
    <cofactor evidence="2">
        <name>Zn(2+)</name>
        <dbReference type="ChEBI" id="CHEBI:29105"/>
    </cofactor>
</comment>
<evidence type="ECO:0000256" key="9">
    <source>
        <dbReference type="ARBA" id="ARBA00022801"/>
    </source>
</evidence>
<evidence type="ECO:0000313" key="18">
    <source>
        <dbReference type="Proteomes" id="UP000076794"/>
    </source>
</evidence>
<keyword evidence="11" id="KW-0482">Metalloprotease</keyword>
<keyword evidence="18" id="KW-1185">Reference proteome</keyword>
<protein>
    <recommendedName>
        <fullName evidence="5">Aminopeptidase N</fullName>
        <ecNumber evidence="4">3.4.11.2</ecNumber>
    </recommendedName>
    <alternativeName>
        <fullName evidence="12">Alanine aminopeptidase</fullName>
    </alternativeName>
    <alternativeName>
        <fullName evidence="13">Lysyl aminopeptidase</fullName>
    </alternativeName>
</protein>
<reference evidence="17 18" key="1">
    <citation type="submission" date="2016-01" db="EMBL/GenBank/DDBJ databases">
        <title>Complete genome sequence of a soil Actinobacterium, Isoptericola dokdonensis DS-3.</title>
        <authorList>
            <person name="Kwon S.-K."/>
            <person name="Kim J.F."/>
        </authorList>
    </citation>
    <scope>NUCLEOTIDE SEQUENCE [LARGE SCALE GENOMIC DNA]</scope>
    <source>
        <strain evidence="17 18">DS-3</strain>
    </source>
</reference>
<dbReference type="FunFam" id="1.10.390.10:FF:000004">
    <property type="entry name" value="Aminopeptidase N"/>
    <property type="match status" value="1"/>
</dbReference>
<dbReference type="FunFam" id="2.60.40.1730:FF:000010">
    <property type="entry name" value="Putative aminopeptidase N"/>
    <property type="match status" value="1"/>
</dbReference>
<evidence type="ECO:0000256" key="11">
    <source>
        <dbReference type="ARBA" id="ARBA00023049"/>
    </source>
</evidence>
<evidence type="ECO:0000259" key="14">
    <source>
        <dbReference type="Pfam" id="PF01433"/>
    </source>
</evidence>
<dbReference type="GO" id="GO:0070006">
    <property type="term" value="F:metalloaminopeptidase activity"/>
    <property type="evidence" value="ECO:0007669"/>
    <property type="project" value="TreeGrafter"/>
</dbReference>
<dbReference type="GO" id="GO:0006508">
    <property type="term" value="P:proteolysis"/>
    <property type="evidence" value="ECO:0007669"/>
    <property type="project" value="UniProtKB-KW"/>
</dbReference>
<dbReference type="InterPro" id="IPR045357">
    <property type="entry name" value="Aminopeptidase_N-like_N"/>
</dbReference>
<evidence type="ECO:0000256" key="1">
    <source>
        <dbReference type="ARBA" id="ARBA00000098"/>
    </source>
</evidence>
<dbReference type="InterPro" id="IPR012778">
    <property type="entry name" value="Pept_M1_aminopeptidase"/>
</dbReference>
<keyword evidence="7" id="KW-0645">Protease</keyword>
<dbReference type="EMBL" id="CP014209">
    <property type="protein sequence ID" value="ANC30725.1"/>
    <property type="molecule type" value="Genomic_DNA"/>
</dbReference>
<proteinExistence type="inferred from homology"/>
<sequence>MPGENLTRAEAIERAAVVHGVESYAIDLDLTTGAETFSSTTVIRFTAAEGGATFLDLVAPHVREIVLNGRALDVAAVFTDSRIALADLAADNEVRVVADCAYMNTGEGLHRFVDPVDGEVYLYTQFEVPDARRVFATFEQPDLKAPFQLSVTAPARWHVVSNQPTPEPVAAVHATEPAVEAARWEFGATPRISSYLVALVAGPYAVERGEVTSADGRVIPLGVFCRSSLSQHLDAEAIMATTRQGFAFYEGTFGVPYPFDKYDQLFVPEYNMGAMENPGCVTFTESYVFRSKVTDAVRERRVVTILHELAHMWFGDLVTMKWWNDLWLNESFAEYASTLATAEATEWEAAWTTFNAMEKTWAYRQDQLPSTHPIVATIDDLEDVQVNFDGITYAKGASVLKQLVAWVGREEFISGVSAYFRKHAWGNTELSDLLVELEATSGRDLTAWSKIWLETAGVNTLRPEIGTDADGVVTSFAITQTAPADHPTLRPHRLGIGFYDVDATGAVVRTRTVQVDVDGERTEIAELVGTERPGLVLVNDDDLAYAKVRLDDASLAFAVEHLSRIADPLARSLVWGSAWDAVRDGETPASSYVDLVLGNIAAETESTTVRTTLAQLGLAVRSYVDPARRAATSERVGDTLWQLARAADAGSDLQLQLVKYFAALSSTSAHVAPLRGLLDGTVVLDGLAVDTDLRWELLEGLVLLGDADEAEIDAAQAADDTATGRQAAARARAALPTVAAKERAFSSVVDDADAPNAIIRATASGFVHVVDPAVLEPFAQRYVDALLPIWETRSYHIAEELIEGLYPAPLASAELRDTVRGWLDAHPDAPAALRRMVVEGLAGTERALAAQAADAA</sequence>
<evidence type="ECO:0000256" key="3">
    <source>
        <dbReference type="ARBA" id="ARBA00010136"/>
    </source>
</evidence>
<dbReference type="Pfam" id="PF01433">
    <property type="entry name" value="Peptidase_M1"/>
    <property type="match status" value="1"/>
</dbReference>
<evidence type="ECO:0000256" key="6">
    <source>
        <dbReference type="ARBA" id="ARBA00022438"/>
    </source>
</evidence>
<dbReference type="GO" id="GO:0008270">
    <property type="term" value="F:zinc ion binding"/>
    <property type="evidence" value="ECO:0007669"/>
    <property type="project" value="InterPro"/>
</dbReference>
<dbReference type="NCBIfam" id="TIGR02412">
    <property type="entry name" value="pepN_strep_liv"/>
    <property type="match status" value="1"/>
</dbReference>
<dbReference type="Pfam" id="PF11838">
    <property type="entry name" value="ERAP1_C"/>
    <property type="match status" value="1"/>
</dbReference>
<dbReference type="InterPro" id="IPR001930">
    <property type="entry name" value="Peptidase_M1"/>
</dbReference>
<dbReference type="InterPro" id="IPR024571">
    <property type="entry name" value="ERAP1-like_C_dom"/>
</dbReference>
<comment type="similarity">
    <text evidence="3">Belongs to the peptidase M1 family.</text>
</comment>
<evidence type="ECO:0000256" key="5">
    <source>
        <dbReference type="ARBA" id="ARBA00015611"/>
    </source>
</evidence>
<dbReference type="PRINTS" id="PR00756">
    <property type="entry name" value="ALADIPTASE"/>
</dbReference>
<dbReference type="KEGG" id="ido:I598_1158"/>
<dbReference type="InterPro" id="IPR014782">
    <property type="entry name" value="Peptidase_M1_dom"/>
</dbReference>
<evidence type="ECO:0000256" key="10">
    <source>
        <dbReference type="ARBA" id="ARBA00022833"/>
    </source>
</evidence>
<dbReference type="CDD" id="cd09602">
    <property type="entry name" value="M1_APN"/>
    <property type="match status" value="1"/>
</dbReference>
<accession>A0A161I0S1</accession>
<dbReference type="InterPro" id="IPR042097">
    <property type="entry name" value="Aminopeptidase_N-like_N_sf"/>
</dbReference>
<dbReference type="PANTHER" id="PTHR11533:SF174">
    <property type="entry name" value="PUROMYCIN-SENSITIVE AMINOPEPTIDASE-RELATED"/>
    <property type="match status" value="1"/>
</dbReference>
<feature type="domain" description="ERAP1-like C-terminal" evidence="15">
    <location>
        <begin position="535"/>
        <end position="845"/>
    </location>
</feature>
<feature type="domain" description="Aminopeptidase N-like N-terminal" evidence="16">
    <location>
        <begin position="118"/>
        <end position="196"/>
    </location>
</feature>
<dbReference type="PANTHER" id="PTHR11533">
    <property type="entry name" value="PROTEASE M1 ZINC METALLOPROTEASE"/>
    <property type="match status" value="1"/>
</dbReference>
<dbReference type="SUPFAM" id="SSF55486">
    <property type="entry name" value="Metalloproteases ('zincins'), catalytic domain"/>
    <property type="match status" value="1"/>
</dbReference>
<evidence type="ECO:0000256" key="2">
    <source>
        <dbReference type="ARBA" id="ARBA00001947"/>
    </source>
</evidence>
<dbReference type="EC" id="3.4.11.2" evidence="4"/>
<evidence type="ECO:0000256" key="8">
    <source>
        <dbReference type="ARBA" id="ARBA00022723"/>
    </source>
</evidence>
<feature type="domain" description="Peptidase M1 membrane alanine aminopeptidase" evidence="14">
    <location>
        <begin position="241"/>
        <end position="452"/>
    </location>
</feature>
<dbReference type="Pfam" id="PF17900">
    <property type="entry name" value="Peptidase_M1_N"/>
    <property type="match status" value="1"/>
</dbReference>
<dbReference type="Proteomes" id="UP000076794">
    <property type="component" value="Chromosome"/>
</dbReference>
<dbReference type="STRING" id="1300344.I598_1158"/>
<organism evidence="17 18">
    <name type="scientific">Isoptericola dokdonensis DS-3</name>
    <dbReference type="NCBI Taxonomy" id="1300344"/>
    <lineage>
        <taxon>Bacteria</taxon>
        <taxon>Bacillati</taxon>
        <taxon>Actinomycetota</taxon>
        <taxon>Actinomycetes</taxon>
        <taxon>Micrococcales</taxon>
        <taxon>Promicromonosporaceae</taxon>
        <taxon>Isoptericola</taxon>
    </lineage>
</organism>
<dbReference type="Gene3D" id="1.10.390.10">
    <property type="entry name" value="Neutral Protease Domain 2"/>
    <property type="match status" value="1"/>
</dbReference>
<dbReference type="GO" id="GO:0043171">
    <property type="term" value="P:peptide catabolic process"/>
    <property type="evidence" value="ECO:0007669"/>
    <property type="project" value="TreeGrafter"/>
</dbReference>
<evidence type="ECO:0000256" key="12">
    <source>
        <dbReference type="ARBA" id="ARBA00029811"/>
    </source>
</evidence>
<evidence type="ECO:0000256" key="13">
    <source>
        <dbReference type="ARBA" id="ARBA00031533"/>
    </source>
</evidence>
<dbReference type="AlphaFoldDB" id="A0A161I0S1"/>
<keyword evidence="10" id="KW-0862">Zinc</keyword>
<name>A0A161I0S1_9MICO</name>